<dbReference type="SUPFAM" id="SSF55347">
    <property type="entry name" value="Glyceraldehyde-3-phosphate dehydrogenase-like, C-terminal domain"/>
    <property type="match status" value="1"/>
</dbReference>
<dbReference type="GO" id="GO:0070401">
    <property type="term" value="F:NADP+ binding"/>
    <property type="evidence" value="ECO:0007669"/>
    <property type="project" value="InterPro"/>
</dbReference>
<dbReference type="InterPro" id="IPR050085">
    <property type="entry name" value="AGPR"/>
</dbReference>
<dbReference type="PROSITE" id="PS01224">
    <property type="entry name" value="ARGC"/>
    <property type="match status" value="1"/>
</dbReference>
<accession>A0A1L8CY92</accession>
<dbReference type="PANTHER" id="PTHR32338:SF10">
    <property type="entry name" value="N-ACETYL-GAMMA-GLUTAMYL-PHOSPHATE REDUCTASE, CHLOROPLASTIC-RELATED"/>
    <property type="match status" value="1"/>
</dbReference>
<dbReference type="Pfam" id="PF01118">
    <property type="entry name" value="Semialdhyde_dh"/>
    <property type="match status" value="1"/>
</dbReference>
<dbReference type="Gene3D" id="3.40.50.720">
    <property type="entry name" value="NAD(P)-binding Rossmann-like Domain"/>
    <property type="match status" value="1"/>
</dbReference>
<comment type="catalytic activity">
    <reaction evidence="6 7">
        <text>N-acetyl-L-glutamate 5-semialdehyde + phosphate + NADP(+) = N-acetyl-L-glutamyl 5-phosphate + NADPH + H(+)</text>
        <dbReference type="Rhea" id="RHEA:21588"/>
        <dbReference type="ChEBI" id="CHEBI:15378"/>
        <dbReference type="ChEBI" id="CHEBI:29123"/>
        <dbReference type="ChEBI" id="CHEBI:43474"/>
        <dbReference type="ChEBI" id="CHEBI:57783"/>
        <dbReference type="ChEBI" id="CHEBI:57936"/>
        <dbReference type="ChEBI" id="CHEBI:58349"/>
        <dbReference type="EC" id="1.2.1.38"/>
    </reaction>
</comment>
<dbReference type="PANTHER" id="PTHR32338">
    <property type="entry name" value="N-ACETYL-GAMMA-GLUTAMYL-PHOSPHATE REDUCTASE, CHLOROPLASTIC-RELATED-RELATED"/>
    <property type="match status" value="1"/>
</dbReference>
<dbReference type="CDD" id="cd17895">
    <property type="entry name" value="AGPR_1_N"/>
    <property type="match status" value="1"/>
</dbReference>
<proteinExistence type="inferred from homology"/>
<dbReference type="AlphaFoldDB" id="A0A1L8CY92"/>
<dbReference type="HAMAP" id="MF_00150">
    <property type="entry name" value="ArgC_type1"/>
    <property type="match status" value="1"/>
</dbReference>
<evidence type="ECO:0000256" key="5">
    <source>
        <dbReference type="ARBA" id="ARBA00023002"/>
    </source>
</evidence>
<evidence type="ECO:0000256" key="8">
    <source>
        <dbReference type="PROSITE-ProRule" id="PRU10010"/>
    </source>
</evidence>
<reference evidence="11" key="1">
    <citation type="submission" date="2016-12" db="EMBL/GenBank/DDBJ databases">
        <title>Draft Genome Sequences od Carboxydothermus pertinax and islandicus, Hydrogenogenic Carboxydotrophic Bacteria.</title>
        <authorList>
            <person name="Fukuyama Y."/>
            <person name="Ohmae K."/>
            <person name="Yoneda Y."/>
            <person name="Yoshida T."/>
            <person name="Sako Y."/>
        </authorList>
    </citation>
    <scope>NUCLEOTIDE SEQUENCE [LARGE SCALE GENOMIC DNA]</scope>
    <source>
        <strain evidence="11">Ug1</strain>
    </source>
</reference>
<dbReference type="EMBL" id="BDJK01000059">
    <property type="protein sequence ID" value="GAV23863.1"/>
    <property type="molecule type" value="Genomic_DNA"/>
</dbReference>
<evidence type="ECO:0000256" key="6">
    <source>
        <dbReference type="ARBA" id="ARBA00050557"/>
    </source>
</evidence>
<sequence>MKVAVVGATGYTGAELVRLLSMHPKVSGLFLFSRGDGEIDFRQNFLGLDFAGKIKPLDELAKEEFDFSFLALPHGESGRYAGELVRRGVKVIDLSADFRLPLAVYEKWYGPHPAPELVEIAVYGLSEYFSEKIKTARLIANPGCYPTAFLLAVLPLAEKDLLQGVIISDMKSGVTGAGRSAKREMLFGEVAENFRPYGVGGVHRHLPEMENILNNYAQGLRVIFTPHLIPMKRGILGTIYLDLKQNLSTEELRKIYLNKFHDNPFIKILPEGYLPETRAVAGTNNVLIALNKEPGGKVIITVAIDNLGKGAAGQAVQNMNLMAGLDETCGLKNTGIYF</sequence>
<dbReference type="FunFam" id="3.30.360.10:FF:000014">
    <property type="entry name" value="N-acetyl-gamma-glutamyl-phosphate reductase"/>
    <property type="match status" value="1"/>
</dbReference>
<dbReference type="GO" id="GO:0006526">
    <property type="term" value="P:L-arginine biosynthetic process"/>
    <property type="evidence" value="ECO:0007669"/>
    <property type="project" value="UniProtKB-UniRule"/>
</dbReference>
<comment type="pathway">
    <text evidence="1 7">Amino-acid biosynthesis; L-arginine biosynthesis; N(2)-acetyl-L-ornithine from L-glutamate: step 3/4.</text>
</comment>
<organism evidence="10 11">
    <name type="scientific">Carboxydothermus pertinax</name>
    <dbReference type="NCBI Taxonomy" id="870242"/>
    <lineage>
        <taxon>Bacteria</taxon>
        <taxon>Bacillati</taxon>
        <taxon>Bacillota</taxon>
        <taxon>Clostridia</taxon>
        <taxon>Thermoanaerobacterales</taxon>
        <taxon>Thermoanaerobacteraceae</taxon>
        <taxon>Carboxydothermus</taxon>
    </lineage>
</organism>
<dbReference type="GO" id="GO:0005737">
    <property type="term" value="C:cytoplasm"/>
    <property type="evidence" value="ECO:0007669"/>
    <property type="project" value="UniProtKB-SubCell"/>
</dbReference>
<evidence type="ECO:0000256" key="4">
    <source>
        <dbReference type="ARBA" id="ARBA00022857"/>
    </source>
</evidence>
<protein>
    <recommendedName>
        <fullName evidence="7">N-acetyl-gamma-glutamyl-phosphate reductase</fullName>
        <shortName evidence="7">AGPR</shortName>
        <ecNumber evidence="7">1.2.1.38</ecNumber>
    </recommendedName>
    <alternativeName>
        <fullName evidence="7">N-acetyl-glutamate semialdehyde dehydrogenase</fullName>
        <shortName evidence="7">NAGSA dehydrogenase</shortName>
    </alternativeName>
</protein>
<dbReference type="Gene3D" id="3.30.360.10">
    <property type="entry name" value="Dihydrodipicolinate Reductase, domain 2"/>
    <property type="match status" value="1"/>
</dbReference>
<dbReference type="GO" id="GO:0051287">
    <property type="term" value="F:NAD binding"/>
    <property type="evidence" value="ECO:0007669"/>
    <property type="project" value="InterPro"/>
</dbReference>
<comment type="caution">
    <text evidence="10">The sequence shown here is derived from an EMBL/GenBank/DDBJ whole genome shotgun (WGS) entry which is preliminary data.</text>
</comment>
<keyword evidence="11" id="KW-1185">Reference proteome</keyword>
<keyword evidence="2 7" id="KW-0055">Arginine biosynthesis</keyword>
<dbReference type="UniPathway" id="UPA00068">
    <property type="reaction ID" value="UER00108"/>
</dbReference>
<dbReference type="EC" id="1.2.1.38" evidence="7"/>
<evidence type="ECO:0000313" key="11">
    <source>
        <dbReference type="Proteomes" id="UP000187485"/>
    </source>
</evidence>
<dbReference type="InterPro" id="IPR000534">
    <property type="entry name" value="Semialdehyde_DH_NAD-bd"/>
</dbReference>
<evidence type="ECO:0000313" key="10">
    <source>
        <dbReference type="EMBL" id="GAV23863.1"/>
    </source>
</evidence>
<keyword evidence="7" id="KW-0963">Cytoplasm</keyword>
<evidence type="ECO:0000256" key="3">
    <source>
        <dbReference type="ARBA" id="ARBA00022605"/>
    </source>
</evidence>
<dbReference type="Pfam" id="PF22698">
    <property type="entry name" value="Semialdhyde_dhC_1"/>
    <property type="match status" value="1"/>
</dbReference>
<keyword evidence="5 7" id="KW-0560">Oxidoreductase</keyword>
<dbReference type="Proteomes" id="UP000187485">
    <property type="component" value="Unassembled WGS sequence"/>
</dbReference>
<dbReference type="CDD" id="cd23934">
    <property type="entry name" value="AGPR_1_C"/>
    <property type="match status" value="1"/>
</dbReference>
<dbReference type="InterPro" id="IPR023013">
    <property type="entry name" value="AGPR_AS"/>
</dbReference>
<dbReference type="OrthoDB" id="9801289at2"/>
<dbReference type="SMART" id="SM00859">
    <property type="entry name" value="Semialdhyde_dh"/>
    <property type="match status" value="1"/>
</dbReference>
<feature type="active site" evidence="7 8">
    <location>
        <position position="144"/>
    </location>
</feature>
<dbReference type="STRING" id="870242.cpu_23730"/>
<dbReference type="RefSeq" id="WP_075860262.1">
    <property type="nucleotide sequence ID" value="NZ_BDJK01000059.1"/>
</dbReference>
<name>A0A1L8CY92_9THEO</name>
<evidence type="ECO:0000256" key="2">
    <source>
        <dbReference type="ARBA" id="ARBA00022571"/>
    </source>
</evidence>
<comment type="subcellular location">
    <subcellularLocation>
        <location evidence="7">Cytoplasm</location>
    </subcellularLocation>
</comment>
<keyword evidence="3 7" id="KW-0028">Amino-acid biosynthesis</keyword>
<evidence type="ECO:0000256" key="1">
    <source>
        <dbReference type="ARBA" id="ARBA00004862"/>
    </source>
</evidence>
<dbReference type="InterPro" id="IPR000706">
    <property type="entry name" value="AGPR_type-1"/>
</dbReference>
<dbReference type="InterPro" id="IPR036291">
    <property type="entry name" value="NAD(P)-bd_dom_sf"/>
</dbReference>
<dbReference type="GO" id="GO:0003942">
    <property type="term" value="F:N-acetyl-gamma-glutamyl-phosphate reductase activity"/>
    <property type="evidence" value="ECO:0007669"/>
    <property type="project" value="UniProtKB-UniRule"/>
</dbReference>
<comment type="function">
    <text evidence="7">Catalyzes the NADPH-dependent reduction of N-acetyl-5-glutamyl phosphate to yield N-acetyl-L-glutamate 5-semialdehyde.</text>
</comment>
<evidence type="ECO:0000256" key="7">
    <source>
        <dbReference type="HAMAP-Rule" id="MF_00150"/>
    </source>
</evidence>
<feature type="domain" description="Semialdehyde dehydrogenase NAD-binding" evidence="9">
    <location>
        <begin position="2"/>
        <end position="136"/>
    </location>
</feature>
<comment type="similarity">
    <text evidence="7">Belongs to the NAGSA dehydrogenase family. Type 1 subfamily.</text>
</comment>
<gene>
    <name evidence="7" type="primary">argC</name>
    <name evidence="10" type="ORF">cpu_23730</name>
</gene>
<dbReference type="NCBIfam" id="TIGR01850">
    <property type="entry name" value="argC"/>
    <property type="match status" value="1"/>
</dbReference>
<dbReference type="InterPro" id="IPR058924">
    <property type="entry name" value="AGPR_dimerisation_dom"/>
</dbReference>
<dbReference type="SUPFAM" id="SSF51735">
    <property type="entry name" value="NAD(P)-binding Rossmann-fold domains"/>
    <property type="match status" value="1"/>
</dbReference>
<evidence type="ECO:0000259" key="9">
    <source>
        <dbReference type="SMART" id="SM00859"/>
    </source>
</evidence>
<keyword evidence="4 7" id="KW-0521">NADP</keyword>